<organism evidence="1 2">
    <name type="scientific">Kalanchoe fedtschenkoi</name>
    <name type="common">Lavender scallops</name>
    <name type="synonym">South American air plant</name>
    <dbReference type="NCBI Taxonomy" id="63787"/>
    <lineage>
        <taxon>Eukaryota</taxon>
        <taxon>Viridiplantae</taxon>
        <taxon>Streptophyta</taxon>
        <taxon>Embryophyta</taxon>
        <taxon>Tracheophyta</taxon>
        <taxon>Spermatophyta</taxon>
        <taxon>Magnoliopsida</taxon>
        <taxon>eudicotyledons</taxon>
        <taxon>Gunneridae</taxon>
        <taxon>Pentapetalae</taxon>
        <taxon>Saxifragales</taxon>
        <taxon>Crassulaceae</taxon>
        <taxon>Kalanchoe</taxon>
    </lineage>
</organism>
<dbReference type="Gramene" id="Kaladp0079s0084.1.v1.1">
    <property type="protein sequence ID" value="Kaladp0079s0084.1.v1.1"/>
    <property type="gene ID" value="Kaladp0079s0084.v1.1"/>
</dbReference>
<dbReference type="AlphaFoldDB" id="A0A7N0UPK3"/>
<dbReference type="PANTHER" id="PTHR33625">
    <property type="entry name" value="OS08G0179900 PROTEIN"/>
    <property type="match status" value="1"/>
</dbReference>
<dbReference type="EnsemblPlants" id="Kaladp0079s0084.1.v1.1">
    <property type="protein sequence ID" value="Kaladp0079s0084.1.v1.1"/>
    <property type="gene ID" value="Kaladp0079s0084.v1.1"/>
</dbReference>
<proteinExistence type="predicted"/>
<protein>
    <submittedName>
        <fullName evidence="1">Uncharacterized protein</fullName>
    </submittedName>
</protein>
<sequence>MDIVNNVSNFFQDIFGVPETDKKPSDDASFLGATSPDIDADLNQHIGIVKLQDLNFFAKSENSSVGSSETHEIGTSISEILQTIKLTVIDIVNNVSNFIQDIFGVPETYKKPSYDASFSKASFIESTSLKASIRGLAIVVLSMAVLKRV</sequence>
<evidence type="ECO:0000313" key="1">
    <source>
        <dbReference type="EnsemblPlants" id="Kaladp0079s0084.1.v1.1"/>
    </source>
</evidence>
<reference evidence="1" key="1">
    <citation type="submission" date="2021-01" db="UniProtKB">
        <authorList>
            <consortium name="EnsemblPlants"/>
        </authorList>
    </citation>
    <scope>IDENTIFICATION</scope>
</reference>
<dbReference type="Proteomes" id="UP000594263">
    <property type="component" value="Unplaced"/>
</dbReference>
<dbReference type="PANTHER" id="PTHR33625:SF4">
    <property type="entry name" value="OS08G0179900 PROTEIN"/>
    <property type="match status" value="1"/>
</dbReference>
<evidence type="ECO:0000313" key="2">
    <source>
        <dbReference type="Proteomes" id="UP000594263"/>
    </source>
</evidence>
<accession>A0A7N0UPK3</accession>
<name>A0A7N0UPK3_KALFE</name>
<keyword evidence="2" id="KW-1185">Reference proteome</keyword>